<name>A0A143DE43_9PROT</name>
<dbReference type="Gene3D" id="1.10.287.130">
    <property type="match status" value="1"/>
</dbReference>
<dbReference type="KEGG" id="hjo:AY555_07350"/>
<keyword evidence="2" id="KW-0808">Transferase</keyword>
<comment type="similarity">
    <text evidence="1">Belongs to the SIMIBI class G3E GTPase family. ArgK/MeaB subfamily.</text>
</comment>
<evidence type="ECO:0000256" key="1">
    <source>
        <dbReference type="ARBA" id="ARBA00009625"/>
    </source>
</evidence>
<dbReference type="Pfam" id="PF03308">
    <property type="entry name" value="MeaB"/>
    <property type="match status" value="1"/>
</dbReference>
<dbReference type="AlphaFoldDB" id="A0A143DE43"/>
<dbReference type="EMBL" id="CP014525">
    <property type="protein sequence ID" value="AMW35022.1"/>
    <property type="molecule type" value="Genomic_DNA"/>
</dbReference>
<dbReference type="RefSeq" id="WP_066135222.1">
    <property type="nucleotide sequence ID" value="NZ_CP014525.1"/>
</dbReference>
<dbReference type="PANTHER" id="PTHR23408">
    <property type="entry name" value="METHYLMALONYL-COA MUTASE"/>
    <property type="match status" value="1"/>
</dbReference>
<dbReference type="SUPFAM" id="SSF52540">
    <property type="entry name" value="P-loop containing nucleoside triphosphate hydrolases"/>
    <property type="match status" value="1"/>
</dbReference>
<evidence type="ECO:0000313" key="2">
    <source>
        <dbReference type="EMBL" id="AMW35022.1"/>
    </source>
</evidence>
<keyword evidence="3" id="KW-1185">Reference proteome</keyword>
<keyword evidence="2" id="KW-0418">Kinase</keyword>
<dbReference type="NCBIfam" id="TIGR00750">
    <property type="entry name" value="lao"/>
    <property type="match status" value="1"/>
</dbReference>
<dbReference type="PANTHER" id="PTHR23408:SF3">
    <property type="entry name" value="METHYLMALONIC ACIDURIA TYPE A PROTEIN, MITOCHONDRIAL"/>
    <property type="match status" value="1"/>
</dbReference>
<dbReference type="GO" id="GO:0016301">
    <property type="term" value="F:kinase activity"/>
    <property type="evidence" value="ECO:0007669"/>
    <property type="project" value="UniProtKB-KW"/>
</dbReference>
<reference evidence="2 3" key="1">
    <citation type="submission" date="2016-02" db="EMBL/GenBank/DDBJ databases">
        <title>Complete Genome of H5569, the type strain of the newly described species Haematospirillium jordaniae.</title>
        <authorList>
            <person name="Nicholson A.C."/>
            <person name="Humrighouse B.W."/>
            <person name="Loparov V."/>
            <person name="McQuiston J.R."/>
        </authorList>
    </citation>
    <scope>NUCLEOTIDE SEQUENCE [LARGE SCALE GENOMIC DNA]</scope>
    <source>
        <strain evidence="2 3">H5569</strain>
    </source>
</reference>
<dbReference type="Gene3D" id="1.20.5.170">
    <property type="match status" value="1"/>
</dbReference>
<dbReference type="NCBIfam" id="NF006958">
    <property type="entry name" value="PRK09435.1"/>
    <property type="match status" value="1"/>
</dbReference>
<sequence>MNSSGHLTTDDYVTGIRSGDRGIMGRAITLIESRAPHHRREADALISALLPFSGTALRMGISGIPGVGKSTLIETFGTLLTGRGLKVAVLAIDPTSSRSGGSILGDKTRMEKLAADPLSFIRPSPTSGHLGGVARTTRESVIVCEAAGYNVILIETVGTGQSETCVADMVDVFLLLILPNAGDELQGIKRGILELADIVAVNKVDNQDDPAARQTCQDYRCALNIVGRTTPSGWKTPVLPISALRNQGLETLWDTIQAYHTLQKSSGTLEARRQQQKHAWMWSLVQDRLDTLFREHPDVRRRLPGIEADISRGTLDPSKAAEELLSAFIA</sequence>
<protein>
    <submittedName>
        <fullName evidence="2">Protein kinase</fullName>
    </submittedName>
</protein>
<organism evidence="2 3">
    <name type="scientific">Haematospirillum jordaniae</name>
    <dbReference type="NCBI Taxonomy" id="1549855"/>
    <lineage>
        <taxon>Bacteria</taxon>
        <taxon>Pseudomonadati</taxon>
        <taxon>Pseudomonadota</taxon>
        <taxon>Alphaproteobacteria</taxon>
        <taxon>Rhodospirillales</taxon>
        <taxon>Novispirillaceae</taxon>
        <taxon>Haematospirillum</taxon>
    </lineage>
</organism>
<dbReference type="Gene3D" id="3.40.50.300">
    <property type="entry name" value="P-loop containing nucleotide triphosphate hydrolases"/>
    <property type="match status" value="1"/>
</dbReference>
<dbReference type="GO" id="GO:0005525">
    <property type="term" value="F:GTP binding"/>
    <property type="evidence" value="ECO:0007669"/>
    <property type="project" value="InterPro"/>
</dbReference>
<evidence type="ECO:0000313" key="3">
    <source>
        <dbReference type="Proteomes" id="UP000076066"/>
    </source>
</evidence>
<dbReference type="CDD" id="cd03114">
    <property type="entry name" value="MMAA-like"/>
    <property type="match status" value="1"/>
</dbReference>
<proteinExistence type="inferred from homology"/>
<accession>A0A143DE43</accession>
<dbReference type="InterPro" id="IPR005129">
    <property type="entry name" value="GTPase_ArgK"/>
</dbReference>
<dbReference type="STRING" id="1549855.AY555_07350"/>
<dbReference type="GO" id="GO:0005737">
    <property type="term" value="C:cytoplasm"/>
    <property type="evidence" value="ECO:0007669"/>
    <property type="project" value="TreeGrafter"/>
</dbReference>
<dbReference type="GO" id="GO:0003924">
    <property type="term" value="F:GTPase activity"/>
    <property type="evidence" value="ECO:0007669"/>
    <property type="project" value="InterPro"/>
</dbReference>
<dbReference type="GeneID" id="53316971"/>
<dbReference type="Proteomes" id="UP000076066">
    <property type="component" value="Chromosome"/>
</dbReference>
<gene>
    <name evidence="2" type="ORF">AY555_07350</name>
</gene>
<dbReference type="InterPro" id="IPR027417">
    <property type="entry name" value="P-loop_NTPase"/>
</dbReference>
<dbReference type="OrthoDB" id="9778292at2"/>